<reference evidence="3" key="1">
    <citation type="submission" date="2010-06" db="EMBL/GenBank/DDBJ databases">
        <authorList>
            <person name="Muzny D."/>
            <person name="Qin X."/>
            <person name="Buhay C."/>
            <person name="Dugan-Rocha S."/>
            <person name="Ding Y."/>
            <person name="Chen G."/>
            <person name="Hawes A."/>
            <person name="Holder M."/>
            <person name="Jhangiani S."/>
            <person name="Johnson A."/>
            <person name="Khan Z."/>
            <person name="Li Z."/>
            <person name="Liu W."/>
            <person name="Liu X."/>
            <person name="Perez L."/>
            <person name="Shen H."/>
            <person name="Wang Q."/>
            <person name="Watt J."/>
            <person name="Xi L."/>
            <person name="Xin Y."/>
            <person name="Zhou J."/>
            <person name="Deng J."/>
            <person name="Jiang H."/>
            <person name="Liu Y."/>
            <person name="Qu J."/>
            <person name="Song X.-Z."/>
            <person name="Zhang L."/>
            <person name="Villasana D."/>
            <person name="Johnson A."/>
            <person name="Liu J."/>
            <person name="Liyanage D."/>
            <person name="Lorensuhewa L."/>
            <person name="Robinson T."/>
            <person name="Song A."/>
            <person name="Song B.-B."/>
            <person name="Dinh H."/>
            <person name="Thornton R."/>
            <person name="Coyle M."/>
            <person name="Francisco L."/>
            <person name="Jackson L."/>
            <person name="Javaid M."/>
            <person name="Korchina V."/>
            <person name="Kovar C."/>
            <person name="Mata R."/>
            <person name="Mathew T."/>
            <person name="Ngo R."/>
            <person name="Nguyen L."/>
            <person name="Nguyen N."/>
            <person name="Okwuonu G."/>
            <person name="Ongeri F."/>
            <person name="Pham C."/>
            <person name="Simmons D."/>
            <person name="Wilczek-Boney K."/>
            <person name="Hale W."/>
            <person name="Jakkamsetti A."/>
            <person name="Pham P."/>
            <person name="Ruth R."/>
            <person name="San Lucas F."/>
            <person name="Warren J."/>
            <person name="Zhang J."/>
            <person name="Zhao Z."/>
            <person name="Zhou C."/>
            <person name="Zhu D."/>
            <person name="Lee S."/>
            <person name="Bess C."/>
            <person name="Blankenburg K."/>
            <person name="Forbes L."/>
            <person name="Fu Q."/>
            <person name="Gubbala S."/>
            <person name="Hirani K."/>
            <person name="Jayaseelan J.C."/>
            <person name="Lara F."/>
            <person name="Munidasa M."/>
            <person name="Palculict T."/>
            <person name="Patil S."/>
            <person name="Pu L.-L."/>
            <person name="Saada N."/>
            <person name="Tang L."/>
            <person name="Weissenberger G."/>
            <person name="Zhu Y."/>
            <person name="Hemphill L."/>
            <person name="Shang Y."/>
            <person name="Youmans B."/>
            <person name="Ayvaz T."/>
            <person name="Ross M."/>
            <person name="Santibanez J."/>
            <person name="Aqrawi P."/>
            <person name="Gross S."/>
            <person name="Joshi V."/>
            <person name="Fowler G."/>
            <person name="Nazareth L."/>
            <person name="Reid J."/>
            <person name="Worley K."/>
            <person name="Petrosino J."/>
            <person name="Highlander S."/>
            <person name="Gibbs R."/>
        </authorList>
    </citation>
    <scope>NUCLEOTIDE SEQUENCE [LARGE SCALE GENOMIC DNA]</scope>
    <source>
        <strain evidence="3">DSM 20601</strain>
    </source>
</reference>
<feature type="compositionally biased region" description="Basic and acidic residues" evidence="2">
    <location>
        <begin position="241"/>
        <end position="269"/>
    </location>
</feature>
<keyword evidence="4" id="KW-1185">Reference proteome</keyword>
<keyword evidence="1" id="KW-0175">Coiled coil</keyword>
<sequence>MTNKLEENKMANLFDKLKELNQSLNNKLDERTEKKRSSVAYYMDQTKSEIKEIEKMVEKQRELKSLFYKEYQEMETYLEKRRYQKKLAEEAEETKLAEFVQNEIDQYEVQLAETKEHYQSASSQLEELETRMQEMRLKWKNLKTKHLAEIAEKNAEATSKKMDKVIHDMSWGTVTDYHEAQKQRDLEETARKRETITKELSQSFDDLMDELNRKSQKSKVVIKDKASQFHDMIDDMIEQEKINFRKSKDPSMEEKLSDLEKRAKEKPSDTEEQDEDTQEK</sequence>
<evidence type="ECO:0000313" key="3">
    <source>
        <dbReference type="EMBL" id="EFI83175.1"/>
    </source>
</evidence>
<feature type="coiled-coil region" evidence="1">
    <location>
        <begin position="3"/>
        <end position="63"/>
    </location>
</feature>
<dbReference type="AlphaFoldDB" id="D7V0U3"/>
<dbReference type="Proteomes" id="UP000010119">
    <property type="component" value="Unassembled WGS sequence"/>
</dbReference>
<dbReference type="HOGENOM" id="CLU_093006_0_0_9"/>
<dbReference type="EMBL" id="ACCR02000005">
    <property type="protein sequence ID" value="EFI83175.1"/>
    <property type="molecule type" value="Genomic_DNA"/>
</dbReference>
<evidence type="ECO:0000256" key="1">
    <source>
        <dbReference type="SAM" id="Coils"/>
    </source>
</evidence>
<protein>
    <recommendedName>
        <fullName evidence="5">PspA/IM30 family protein</fullName>
    </recommendedName>
</protein>
<accession>D7V0U3</accession>
<dbReference type="eggNOG" id="COG1842">
    <property type="taxonomic scope" value="Bacteria"/>
</dbReference>
<evidence type="ECO:0008006" key="5">
    <source>
        <dbReference type="Google" id="ProtNLM"/>
    </source>
</evidence>
<dbReference type="STRING" id="525367.HMPREF0556_11860"/>
<evidence type="ECO:0000256" key="2">
    <source>
        <dbReference type="SAM" id="MobiDB-lite"/>
    </source>
</evidence>
<feature type="region of interest" description="Disordered" evidence="2">
    <location>
        <begin position="241"/>
        <end position="280"/>
    </location>
</feature>
<proteinExistence type="predicted"/>
<feature type="compositionally biased region" description="Acidic residues" evidence="2">
    <location>
        <begin position="270"/>
        <end position="280"/>
    </location>
</feature>
<gene>
    <name evidence="3" type="ORF">HMPREF0556_11860</name>
</gene>
<comment type="caution">
    <text evidence="3">The sequence shown here is derived from an EMBL/GenBank/DDBJ whole genome shotgun (WGS) entry which is preliminary data.</text>
</comment>
<evidence type="ECO:0000313" key="4">
    <source>
        <dbReference type="Proteomes" id="UP000010119"/>
    </source>
</evidence>
<organism evidence="3 4">
    <name type="scientific">Listeria grayi DSM 20601</name>
    <dbReference type="NCBI Taxonomy" id="525367"/>
    <lineage>
        <taxon>Bacteria</taxon>
        <taxon>Bacillati</taxon>
        <taxon>Bacillota</taxon>
        <taxon>Bacilli</taxon>
        <taxon>Bacillales</taxon>
        <taxon>Listeriaceae</taxon>
        <taxon>Listeria</taxon>
    </lineage>
</organism>
<feature type="coiled-coil region" evidence="1">
    <location>
        <begin position="97"/>
        <end position="145"/>
    </location>
</feature>
<name>D7V0U3_LISGR</name>